<keyword evidence="2" id="KW-0235">DNA replication</keyword>
<evidence type="ECO:0000256" key="3">
    <source>
        <dbReference type="SAM" id="MobiDB-lite"/>
    </source>
</evidence>
<feature type="compositionally biased region" description="Polar residues" evidence="3">
    <location>
        <begin position="1"/>
        <end position="10"/>
    </location>
</feature>
<name>A0A2A9NPP6_9AGAR</name>
<feature type="domain" description="AAA+ ATPase" evidence="4">
    <location>
        <begin position="172"/>
        <end position="334"/>
    </location>
</feature>
<dbReference type="GO" id="GO:0006270">
    <property type="term" value="P:DNA replication initiation"/>
    <property type="evidence" value="ECO:0007669"/>
    <property type="project" value="TreeGrafter"/>
</dbReference>
<dbReference type="Gene3D" id="3.40.50.300">
    <property type="entry name" value="P-loop containing nucleotide triphosphate hydrolases"/>
    <property type="match status" value="1"/>
</dbReference>
<feature type="region of interest" description="Disordered" evidence="3">
    <location>
        <begin position="1"/>
        <end position="39"/>
    </location>
</feature>
<feature type="compositionally biased region" description="Polar residues" evidence="3">
    <location>
        <begin position="67"/>
        <end position="76"/>
    </location>
</feature>
<dbReference type="Proteomes" id="UP000242287">
    <property type="component" value="Unassembled WGS sequence"/>
</dbReference>
<dbReference type="STRING" id="703135.A0A2A9NPP6"/>
<evidence type="ECO:0000313" key="6">
    <source>
        <dbReference type="Proteomes" id="UP000242287"/>
    </source>
</evidence>
<evidence type="ECO:0000259" key="4">
    <source>
        <dbReference type="SMART" id="SM00382"/>
    </source>
</evidence>
<dbReference type="InterPro" id="IPR050311">
    <property type="entry name" value="ORC1/CDC6"/>
</dbReference>
<dbReference type="GO" id="GO:0016887">
    <property type="term" value="F:ATP hydrolysis activity"/>
    <property type="evidence" value="ECO:0007669"/>
    <property type="project" value="InterPro"/>
</dbReference>
<feature type="compositionally biased region" description="Polar residues" evidence="3">
    <location>
        <begin position="19"/>
        <end position="39"/>
    </location>
</feature>
<dbReference type="GO" id="GO:0033314">
    <property type="term" value="P:mitotic DNA replication checkpoint signaling"/>
    <property type="evidence" value="ECO:0007669"/>
    <property type="project" value="TreeGrafter"/>
</dbReference>
<dbReference type="AlphaFoldDB" id="A0A2A9NPP6"/>
<dbReference type="SUPFAM" id="SSF52540">
    <property type="entry name" value="P-loop containing nucleoside triphosphate hydrolases"/>
    <property type="match status" value="1"/>
</dbReference>
<evidence type="ECO:0000256" key="2">
    <source>
        <dbReference type="ARBA" id="ARBA00022705"/>
    </source>
</evidence>
<dbReference type="GO" id="GO:0003688">
    <property type="term" value="F:DNA replication origin binding"/>
    <property type="evidence" value="ECO:0007669"/>
    <property type="project" value="TreeGrafter"/>
</dbReference>
<protein>
    <recommendedName>
        <fullName evidence="4">AAA+ ATPase domain-containing protein</fullName>
    </recommendedName>
</protein>
<gene>
    <name evidence="5" type="ORF">AMATHDRAFT_141012</name>
</gene>
<dbReference type="InterPro" id="IPR003593">
    <property type="entry name" value="AAA+_ATPase"/>
</dbReference>
<sequence length="630" mass="68131">MQTSRVTRSSVLGKRSHQQPDALNVSSLSCDTQLPTPESTPILKRARTALYDLDHDANKENVPPLSTECTSTESSPASARATRVLRRTATETSTPSRSRSVKRHASTSIIQPAYLPIITPPSTPKALLPLHARARTLLRATSNDSGSKVTCRDAERDVITTFLRSFINAESSQRCLYISGTPGTGKTALLNCVAQQFTSECCKVISLNCMALKNLDTFWERLFEELMALQSIPNNDAPRKLKGRNLVQTAITCLPNKCILVLDEMDYMASDLRSLESIFTLPQINPNMLCLIGIANTHTLTSSTGNAMTLVSDILTLHFAPYSASQLQEILQCRLDVLSQVSNVDISSLLPKPSLTLLAKKIATTTGDVRSLFEILRGAIDLAVTSSNQGENPMETSPKVMPSHILQALKAHSPSGNKSMLSQGRISNNSAPCNSEIVTKIDCLNLQARVALLCILLASKRLESGLVLSTMMSPSPKKSSLKRASSSTCSRRACIDTAQLHSYYSAALVRSDAACLNVVSKSEFGDVLVILEGSGLISLSGSSSVTSPSRLGRKMLGRSVSFSGGLNSRLATSEIRLAEGVWVDEVLRGLGIADDVLGDVLRSEVRGIWDREVARLDRDIKALTSSNNLD</sequence>
<proteinExistence type="inferred from homology"/>
<organism evidence="5 6">
    <name type="scientific">Amanita thiersii Skay4041</name>
    <dbReference type="NCBI Taxonomy" id="703135"/>
    <lineage>
        <taxon>Eukaryota</taxon>
        <taxon>Fungi</taxon>
        <taxon>Dikarya</taxon>
        <taxon>Basidiomycota</taxon>
        <taxon>Agaricomycotina</taxon>
        <taxon>Agaricomycetes</taxon>
        <taxon>Agaricomycetidae</taxon>
        <taxon>Agaricales</taxon>
        <taxon>Pluteineae</taxon>
        <taxon>Amanitaceae</taxon>
        <taxon>Amanita</taxon>
    </lineage>
</organism>
<dbReference type="SMART" id="SM00382">
    <property type="entry name" value="AAA"/>
    <property type="match status" value="1"/>
</dbReference>
<dbReference type="CDD" id="cd00009">
    <property type="entry name" value="AAA"/>
    <property type="match status" value="1"/>
</dbReference>
<feature type="region of interest" description="Disordered" evidence="3">
    <location>
        <begin position="57"/>
        <end position="105"/>
    </location>
</feature>
<evidence type="ECO:0000313" key="5">
    <source>
        <dbReference type="EMBL" id="PFH52088.1"/>
    </source>
</evidence>
<dbReference type="InterPro" id="IPR054425">
    <property type="entry name" value="Cdc6_ORC1-like_ATPase_lid"/>
</dbReference>
<comment type="similarity">
    <text evidence="1">Belongs to the CDC6/cdc18 family.</text>
</comment>
<reference evidence="5 6" key="1">
    <citation type="submission" date="2014-02" db="EMBL/GenBank/DDBJ databases">
        <title>Transposable element dynamics among asymbiotic and ectomycorrhizal Amanita fungi.</title>
        <authorList>
            <consortium name="DOE Joint Genome Institute"/>
            <person name="Hess J."/>
            <person name="Skrede I."/>
            <person name="Wolfe B."/>
            <person name="LaButti K."/>
            <person name="Ohm R.A."/>
            <person name="Grigoriev I.V."/>
            <person name="Pringle A."/>
        </authorList>
    </citation>
    <scope>NUCLEOTIDE SEQUENCE [LARGE SCALE GENOMIC DNA]</scope>
    <source>
        <strain evidence="5 6">SKay4041</strain>
    </source>
</reference>
<dbReference type="OrthoDB" id="1926878at2759"/>
<evidence type="ECO:0000256" key="1">
    <source>
        <dbReference type="ARBA" id="ARBA00006184"/>
    </source>
</evidence>
<keyword evidence="6" id="KW-1185">Reference proteome</keyword>
<dbReference type="InterPro" id="IPR049945">
    <property type="entry name" value="AAA_22"/>
</dbReference>
<dbReference type="PANTHER" id="PTHR10763:SF26">
    <property type="entry name" value="CELL DIVISION CONTROL PROTEIN 6 HOMOLOG"/>
    <property type="match status" value="1"/>
</dbReference>
<dbReference type="Pfam" id="PF13401">
    <property type="entry name" value="AAA_22"/>
    <property type="match status" value="1"/>
</dbReference>
<dbReference type="InterPro" id="IPR027417">
    <property type="entry name" value="P-loop_NTPase"/>
</dbReference>
<dbReference type="Pfam" id="PF22606">
    <property type="entry name" value="Cdc6-ORC-like_ATPase_lid"/>
    <property type="match status" value="1"/>
</dbReference>
<dbReference type="PANTHER" id="PTHR10763">
    <property type="entry name" value="CELL DIVISION CONTROL PROTEIN 6-RELATED"/>
    <property type="match status" value="1"/>
</dbReference>
<dbReference type="Gene3D" id="1.10.8.60">
    <property type="match status" value="1"/>
</dbReference>
<dbReference type="EMBL" id="KZ301982">
    <property type="protein sequence ID" value="PFH52088.1"/>
    <property type="molecule type" value="Genomic_DNA"/>
</dbReference>
<dbReference type="GO" id="GO:0005634">
    <property type="term" value="C:nucleus"/>
    <property type="evidence" value="ECO:0007669"/>
    <property type="project" value="TreeGrafter"/>
</dbReference>
<accession>A0A2A9NPP6</accession>